<keyword evidence="4" id="KW-1185">Reference proteome</keyword>
<feature type="compositionally biased region" description="Basic residues" evidence="1">
    <location>
        <begin position="175"/>
        <end position="186"/>
    </location>
</feature>
<dbReference type="OrthoDB" id="2019850at2759"/>
<feature type="compositionally biased region" description="Basic and acidic residues" evidence="1">
    <location>
        <begin position="134"/>
        <end position="158"/>
    </location>
</feature>
<gene>
    <name evidence="3" type="ORF">Bca52824_085902</name>
</gene>
<feature type="transmembrane region" description="Helical" evidence="2">
    <location>
        <begin position="16"/>
        <end position="38"/>
    </location>
</feature>
<feature type="region of interest" description="Disordered" evidence="1">
    <location>
        <begin position="128"/>
        <end position="201"/>
    </location>
</feature>
<evidence type="ECO:0000313" key="3">
    <source>
        <dbReference type="EMBL" id="KAG2246274.1"/>
    </source>
</evidence>
<keyword evidence="2" id="KW-0472">Membrane</keyword>
<proteinExistence type="predicted"/>
<reference evidence="3 4" key="1">
    <citation type="submission" date="2020-02" db="EMBL/GenBank/DDBJ databases">
        <authorList>
            <person name="Ma Q."/>
            <person name="Huang Y."/>
            <person name="Song X."/>
            <person name="Pei D."/>
        </authorList>
    </citation>
    <scope>NUCLEOTIDE SEQUENCE [LARGE SCALE GENOMIC DNA]</scope>
    <source>
        <strain evidence="3">Sxm20200214</strain>
        <tissue evidence="3">Leaf</tissue>
    </source>
</reference>
<name>A0A8X7P5B2_BRACI</name>
<feature type="compositionally biased region" description="Polar residues" evidence="1">
    <location>
        <begin position="159"/>
        <end position="172"/>
    </location>
</feature>
<dbReference type="EMBL" id="JAAMPC010000017">
    <property type="protein sequence ID" value="KAG2246274.1"/>
    <property type="molecule type" value="Genomic_DNA"/>
</dbReference>
<evidence type="ECO:0000256" key="1">
    <source>
        <dbReference type="SAM" id="MobiDB-lite"/>
    </source>
</evidence>
<protein>
    <submittedName>
        <fullName evidence="3">Uncharacterized protein</fullName>
    </submittedName>
</protein>
<organism evidence="3 4">
    <name type="scientific">Brassica carinata</name>
    <name type="common">Ethiopian mustard</name>
    <name type="synonym">Abyssinian cabbage</name>
    <dbReference type="NCBI Taxonomy" id="52824"/>
    <lineage>
        <taxon>Eukaryota</taxon>
        <taxon>Viridiplantae</taxon>
        <taxon>Streptophyta</taxon>
        <taxon>Embryophyta</taxon>
        <taxon>Tracheophyta</taxon>
        <taxon>Spermatophyta</taxon>
        <taxon>Magnoliopsida</taxon>
        <taxon>eudicotyledons</taxon>
        <taxon>Gunneridae</taxon>
        <taxon>Pentapetalae</taxon>
        <taxon>rosids</taxon>
        <taxon>malvids</taxon>
        <taxon>Brassicales</taxon>
        <taxon>Brassicaceae</taxon>
        <taxon>Brassiceae</taxon>
        <taxon>Brassica</taxon>
    </lineage>
</organism>
<keyword evidence="2" id="KW-1133">Transmembrane helix</keyword>
<dbReference type="AlphaFoldDB" id="A0A8X7P5B2"/>
<keyword evidence="2" id="KW-0812">Transmembrane</keyword>
<comment type="caution">
    <text evidence="3">The sequence shown here is derived from an EMBL/GenBank/DDBJ whole genome shotgun (WGS) entry which is preliminary data.</text>
</comment>
<sequence length="241" mass="27153">MEREISSTLRNLKVFVYLYIVGLMNFILVAGAVCFLFMQRSALKEEKKKKIDEEPNASFSSLASVVAKNLDATSALKTPITLLGRMSFQSFNPSIELSVIELFFLLKLNEEAISGRETDALPQTLALMEEDEPKIEPSRKTNGDLKRKHAEGVSEEQNHPSNSPRSSDTPLPSNKKGRNGFKKTKSRKEAWSVLKPPKPQTNKVQISSTFFFDIKLALPICFYFICDSRSFLPLVCIRLIS</sequence>
<dbReference type="Proteomes" id="UP000886595">
    <property type="component" value="Unassembled WGS sequence"/>
</dbReference>
<evidence type="ECO:0000313" key="4">
    <source>
        <dbReference type="Proteomes" id="UP000886595"/>
    </source>
</evidence>
<accession>A0A8X7P5B2</accession>
<evidence type="ECO:0000256" key="2">
    <source>
        <dbReference type="SAM" id="Phobius"/>
    </source>
</evidence>